<organism evidence="1 2">
    <name type="scientific">Candidatus Neomicrothrix parvicella RN1</name>
    <dbReference type="NCBI Taxonomy" id="1229780"/>
    <lineage>
        <taxon>Bacteria</taxon>
        <taxon>Bacillati</taxon>
        <taxon>Actinomycetota</taxon>
        <taxon>Acidimicrobiia</taxon>
        <taxon>Acidimicrobiales</taxon>
        <taxon>Microthrixaceae</taxon>
        <taxon>Candidatus Neomicrothrix</taxon>
    </lineage>
</organism>
<dbReference type="Proteomes" id="UP000018291">
    <property type="component" value="Unassembled WGS sequence"/>
</dbReference>
<evidence type="ECO:0008006" key="3">
    <source>
        <dbReference type="Google" id="ProtNLM"/>
    </source>
</evidence>
<reference evidence="1 2" key="1">
    <citation type="journal article" date="2013" name="ISME J.">
        <title>Metabolic model for the filamentous 'Candidatus Microthrix parvicella' based on genomic and metagenomic analyses.</title>
        <authorList>
            <person name="Jon McIlroy S."/>
            <person name="Kristiansen R."/>
            <person name="Albertsen M."/>
            <person name="Michael Karst S."/>
            <person name="Rossetti S."/>
            <person name="Lund Nielsen J."/>
            <person name="Tandoi V."/>
            <person name="James Seviour R."/>
            <person name="Nielsen P.H."/>
        </authorList>
    </citation>
    <scope>NUCLEOTIDE SEQUENCE [LARGE SCALE GENOMIC DNA]</scope>
    <source>
        <strain evidence="1 2">RN1</strain>
    </source>
</reference>
<accession>R4Z070</accession>
<dbReference type="AlphaFoldDB" id="R4Z070"/>
<dbReference type="EMBL" id="CANL01000027">
    <property type="protein sequence ID" value="CCM64118.1"/>
    <property type="molecule type" value="Genomic_DNA"/>
</dbReference>
<name>R4Z070_9ACTN</name>
<dbReference type="HOGENOM" id="CLU_2394330_0_0_11"/>
<gene>
    <name evidence="1" type="ORF">BN381_330103</name>
</gene>
<dbReference type="SUPFAM" id="SSF47598">
    <property type="entry name" value="Ribbon-helix-helix"/>
    <property type="match status" value="1"/>
</dbReference>
<evidence type="ECO:0000313" key="1">
    <source>
        <dbReference type="EMBL" id="CCM64118.1"/>
    </source>
</evidence>
<keyword evidence="2" id="KW-1185">Reference proteome</keyword>
<dbReference type="STRING" id="1229780.BN381_330103"/>
<dbReference type="RefSeq" id="WP_012227719.1">
    <property type="nucleotide sequence ID" value="NZ_HG422565.1"/>
</dbReference>
<comment type="caution">
    <text evidence="1">The sequence shown here is derived from an EMBL/GenBank/DDBJ whole genome shotgun (WGS) entry which is preliminary data.</text>
</comment>
<sequence length="93" mass="10276">MIMIARMRPSSERVTVSLPSDVREAAAQIAQASGRSFSAVVNEAMSAWLRTRLVDAWLDDYQEEFGAFDEDELVKLANEAGVPYVAPRRTSVA</sequence>
<proteinExistence type="predicted"/>
<dbReference type="InterPro" id="IPR010985">
    <property type="entry name" value="Ribbon_hlx_hlx"/>
</dbReference>
<protein>
    <recommendedName>
        <fullName evidence="3">Ribbon-helix-helix protein CopG domain-containing protein</fullName>
    </recommendedName>
</protein>
<dbReference type="GO" id="GO:0006355">
    <property type="term" value="P:regulation of DNA-templated transcription"/>
    <property type="evidence" value="ECO:0007669"/>
    <property type="project" value="InterPro"/>
</dbReference>
<evidence type="ECO:0000313" key="2">
    <source>
        <dbReference type="Proteomes" id="UP000018291"/>
    </source>
</evidence>